<feature type="compositionally biased region" description="Low complexity" evidence="6">
    <location>
        <begin position="68"/>
        <end position="84"/>
    </location>
</feature>
<feature type="domain" description="LITAF" evidence="7">
    <location>
        <begin position="108"/>
        <end position="189"/>
    </location>
</feature>
<sequence length="214" mass="23123">MAEKANYPASAPELQAASPPTYEQPPAVPQEAHRAAHGPGAELHLEQMPPQGYANVHQQAPQGYAHTPQQSPQAHANAAQQAPGPWNPNPQMYPPQQYAAPAPAPAQNNYPTAIPLHALERTSQVVDCPMCHTREMTRTEAVNGATTHGWAAVLCCCACIGCIPYFMAAFKDVEHKCGKCNYLLATYHGSGHVVVHQQSIQQTQQPVQGQPMKQ</sequence>
<dbReference type="GO" id="GO:0008270">
    <property type="term" value="F:zinc ion binding"/>
    <property type="evidence" value="ECO:0007669"/>
    <property type="project" value="TreeGrafter"/>
</dbReference>
<keyword evidence="9" id="KW-1185">Reference proteome</keyword>
<keyword evidence="4" id="KW-0862">Zinc</keyword>
<dbReference type="VEuPathDB" id="FungiDB:ASPSYDRAFT_84799"/>
<feature type="region of interest" description="Disordered" evidence="6">
    <location>
        <begin position="61"/>
        <end position="106"/>
    </location>
</feature>
<protein>
    <recommendedName>
        <fullName evidence="7">LITAF domain-containing protein</fullName>
    </recommendedName>
</protein>
<dbReference type="Pfam" id="PF10601">
    <property type="entry name" value="zf-LITAF-like"/>
    <property type="match status" value="1"/>
</dbReference>
<evidence type="ECO:0000313" key="9">
    <source>
        <dbReference type="Proteomes" id="UP000184356"/>
    </source>
</evidence>
<reference evidence="9" key="1">
    <citation type="journal article" date="2017" name="Genome Biol.">
        <title>Comparative genomics reveals high biological diversity and specific adaptations in the industrially and medically important fungal genus Aspergillus.</title>
        <authorList>
            <person name="de Vries R.P."/>
            <person name="Riley R."/>
            <person name="Wiebenga A."/>
            <person name="Aguilar-Osorio G."/>
            <person name="Amillis S."/>
            <person name="Uchima C.A."/>
            <person name="Anderluh G."/>
            <person name="Asadollahi M."/>
            <person name="Askin M."/>
            <person name="Barry K."/>
            <person name="Battaglia E."/>
            <person name="Bayram O."/>
            <person name="Benocci T."/>
            <person name="Braus-Stromeyer S.A."/>
            <person name="Caldana C."/>
            <person name="Canovas D."/>
            <person name="Cerqueira G.C."/>
            <person name="Chen F."/>
            <person name="Chen W."/>
            <person name="Choi C."/>
            <person name="Clum A."/>
            <person name="Dos Santos R.A."/>
            <person name="Damasio A.R."/>
            <person name="Diallinas G."/>
            <person name="Emri T."/>
            <person name="Fekete E."/>
            <person name="Flipphi M."/>
            <person name="Freyberg S."/>
            <person name="Gallo A."/>
            <person name="Gournas C."/>
            <person name="Habgood R."/>
            <person name="Hainaut M."/>
            <person name="Harispe M.L."/>
            <person name="Henrissat B."/>
            <person name="Hilden K.S."/>
            <person name="Hope R."/>
            <person name="Hossain A."/>
            <person name="Karabika E."/>
            <person name="Karaffa L."/>
            <person name="Karanyi Z."/>
            <person name="Krasevec N."/>
            <person name="Kuo A."/>
            <person name="Kusch H."/>
            <person name="LaButti K."/>
            <person name="Lagendijk E.L."/>
            <person name="Lapidus A."/>
            <person name="Levasseur A."/>
            <person name="Lindquist E."/>
            <person name="Lipzen A."/>
            <person name="Logrieco A.F."/>
            <person name="MacCabe A."/>
            <person name="Maekelae M.R."/>
            <person name="Malavazi I."/>
            <person name="Melin P."/>
            <person name="Meyer V."/>
            <person name="Mielnichuk N."/>
            <person name="Miskei M."/>
            <person name="Molnar A.P."/>
            <person name="Mule G."/>
            <person name="Ngan C.Y."/>
            <person name="Orejas M."/>
            <person name="Orosz E."/>
            <person name="Ouedraogo J.P."/>
            <person name="Overkamp K.M."/>
            <person name="Park H.-S."/>
            <person name="Perrone G."/>
            <person name="Piumi F."/>
            <person name="Punt P.J."/>
            <person name="Ram A.F."/>
            <person name="Ramon A."/>
            <person name="Rauscher S."/>
            <person name="Record E."/>
            <person name="Riano-Pachon D.M."/>
            <person name="Robert V."/>
            <person name="Roehrig J."/>
            <person name="Ruller R."/>
            <person name="Salamov A."/>
            <person name="Salih N.S."/>
            <person name="Samson R.A."/>
            <person name="Sandor E."/>
            <person name="Sanguinetti M."/>
            <person name="Schuetze T."/>
            <person name="Sepcic K."/>
            <person name="Shelest E."/>
            <person name="Sherlock G."/>
            <person name="Sophianopoulou V."/>
            <person name="Squina F.M."/>
            <person name="Sun H."/>
            <person name="Susca A."/>
            <person name="Todd R.B."/>
            <person name="Tsang A."/>
            <person name="Unkles S.E."/>
            <person name="van de Wiele N."/>
            <person name="van Rossen-Uffink D."/>
            <person name="Oliveira J.V."/>
            <person name="Vesth T.C."/>
            <person name="Visser J."/>
            <person name="Yu J.-H."/>
            <person name="Zhou M."/>
            <person name="Andersen M.R."/>
            <person name="Archer D.B."/>
            <person name="Baker S.E."/>
            <person name="Benoit I."/>
            <person name="Brakhage A.A."/>
            <person name="Braus G.H."/>
            <person name="Fischer R."/>
            <person name="Frisvad J.C."/>
            <person name="Goldman G.H."/>
            <person name="Houbraken J."/>
            <person name="Oakley B."/>
            <person name="Pocsi I."/>
            <person name="Scazzocchio C."/>
            <person name="Seiboth B."/>
            <person name="vanKuyk P.A."/>
            <person name="Wortman J."/>
            <person name="Dyer P.S."/>
            <person name="Grigoriev I.V."/>
        </authorList>
    </citation>
    <scope>NUCLEOTIDE SEQUENCE [LARGE SCALE GENOMIC DNA]</scope>
    <source>
        <strain evidence="9">CBS 593.65</strain>
    </source>
</reference>
<evidence type="ECO:0000256" key="4">
    <source>
        <dbReference type="ARBA" id="ARBA00022833"/>
    </source>
</evidence>
<dbReference type="SMART" id="SM00714">
    <property type="entry name" value="LITAF"/>
    <property type="match status" value="1"/>
</dbReference>
<organism evidence="8 9">
    <name type="scientific">Aspergillus sydowii CBS 593.65</name>
    <dbReference type="NCBI Taxonomy" id="1036612"/>
    <lineage>
        <taxon>Eukaryota</taxon>
        <taxon>Fungi</taxon>
        <taxon>Dikarya</taxon>
        <taxon>Ascomycota</taxon>
        <taxon>Pezizomycotina</taxon>
        <taxon>Eurotiomycetes</taxon>
        <taxon>Eurotiomycetidae</taxon>
        <taxon>Eurotiales</taxon>
        <taxon>Aspergillaceae</taxon>
        <taxon>Aspergillus</taxon>
        <taxon>Aspergillus subgen. Nidulantes</taxon>
    </lineage>
</organism>
<dbReference type="GO" id="GO:0016020">
    <property type="term" value="C:membrane"/>
    <property type="evidence" value="ECO:0007669"/>
    <property type="project" value="UniProtKB-SubCell"/>
</dbReference>
<evidence type="ECO:0000256" key="2">
    <source>
        <dbReference type="ARBA" id="ARBA00005975"/>
    </source>
</evidence>
<evidence type="ECO:0000256" key="1">
    <source>
        <dbReference type="ARBA" id="ARBA00004170"/>
    </source>
</evidence>
<dbReference type="STRING" id="1036612.A0A1L9TZE1"/>
<name>A0A1L9TZE1_9EURO</name>
<comment type="similarity">
    <text evidence="2">Belongs to the CDIP1/LITAF family.</text>
</comment>
<feature type="compositionally biased region" description="Low complexity" evidence="6">
    <location>
        <begin position="94"/>
        <end position="106"/>
    </location>
</feature>
<dbReference type="Proteomes" id="UP000184356">
    <property type="component" value="Unassembled WGS sequence"/>
</dbReference>
<dbReference type="PROSITE" id="PS51837">
    <property type="entry name" value="LITAF"/>
    <property type="match status" value="1"/>
</dbReference>
<dbReference type="OrthoDB" id="5599753at2759"/>
<dbReference type="RefSeq" id="XP_040708613.1">
    <property type="nucleotide sequence ID" value="XM_040851420.1"/>
</dbReference>
<dbReference type="GeneID" id="63767493"/>
<accession>A0A1L9TZE1</accession>
<dbReference type="PANTHER" id="PTHR23292">
    <property type="entry name" value="LIPOPOLYSACCHARIDE-INDUCED TUMOR NECROSIS FACTOR-ALPHA FACTOR"/>
    <property type="match status" value="1"/>
</dbReference>
<dbReference type="PANTHER" id="PTHR23292:SF6">
    <property type="entry name" value="FI16602P1-RELATED"/>
    <property type="match status" value="1"/>
</dbReference>
<evidence type="ECO:0000256" key="5">
    <source>
        <dbReference type="ARBA" id="ARBA00023136"/>
    </source>
</evidence>
<gene>
    <name evidence="8" type="ORF">ASPSYDRAFT_84799</name>
</gene>
<feature type="region of interest" description="Disordered" evidence="6">
    <location>
        <begin position="1"/>
        <end position="46"/>
    </location>
</feature>
<dbReference type="EMBL" id="KV878582">
    <property type="protein sequence ID" value="OJJ64807.1"/>
    <property type="molecule type" value="Genomic_DNA"/>
</dbReference>
<proteinExistence type="inferred from homology"/>
<keyword evidence="3" id="KW-0479">Metal-binding</keyword>
<dbReference type="AlphaFoldDB" id="A0A1L9TZE1"/>
<evidence type="ECO:0000256" key="3">
    <source>
        <dbReference type="ARBA" id="ARBA00022723"/>
    </source>
</evidence>
<comment type="subcellular location">
    <subcellularLocation>
        <location evidence="1">Membrane</location>
        <topology evidence="1">Peripheral membrane protein</topology>
    </subcellularLocation>
</comment>
<dbReference type="InterPro" id="IPR006629">
    <property type="entry name" value="LITAF"/>
</dbReference>
<evidence type="ECO:0000313" key="8">
    <source>
        <dbReference type="EMBL" id="OJJ64807.1"/>
    </source>
</evidence>
<evidence type="ECO:0000259" key="7">
    <source>
        <dbReference type="PROSITE" id="PS51837"/>
    </source>
</evidence>
<evidence type="ECO:0000256" key="6">
    <source>
        <dbReference type="SAM" id="MobiDB-lite"/>
    </source>
</evidence>
<dbReference type="InterPro" id="IPR037519">
    <property type="entry name" value="LITAF_fam"/>
</dbReference>
<keyword evidence="5" id="KW-0472">Membrane</keyword>